<feature type="non-terminal residue" evidence="2">
    <location>
        <position position="1"/>
    </location>
</feature>
<dbReference type="GO" id="GO:0016715">
    <property type="term" value="F:oxidoreductase activity, acting on paired donors, with incorporation or reduction of molecular oxygen, reduced ascorbate as one donor, and incorporation of one atom of oxygen"/>
    <property type="evidence" value="ECO:0007669"/>
    <property type="project" value="InterPro"/>
</dbReference>
<name>A0A382QEE1_9ZZZZ</name>
<organism evidence="2">
    <name type="scientific">marine metagenome</name>
    <dbReference type="NCBI Taxonomy" id="408172"/>
    <lineage>
        <taxon>unclassified sequences</taxon>
        <taxon>metagenomes</taxon>
        <taxon>ecological metagenomes</taxon>
    </lineage>
</organism>
<accession>A0A382QEE1</accession>
<sequence length="333" mass="37064">LDTIVRWVDGGAPRGNPEDMPAPVTWPDESKWNFAEQFDGPPDLILESTPYTMPAEASDVWWKPQVPTGLTAERWARAIEIRPKTVAGRKIIHHAIARLVQEEPDAQLRQANQDNPAAGIADRSRSAGTFMEWAVGKQGEVMRPGSGKLMMPGSEILWDIHIAAAGEEVTDSVELGVYLYPENEPPANRQVLHLMGTGQMDIPPNSFAMTEGFFPLQRAARIESYQPHMHLRGTAMSLEAVLPSGRRQLLSHVGDFNFNWHNSYVYTDDAAPLLPKGTLMKVTAWYDNTVANRANPDPNVWVGSGSRTTDEMGHAWGNVTYFDDEEYETEVAK</sequence>
<feature type="non-terminal residue" evidence="2">
    <location>
        <position position="333"/>
    </location>
</feature>
<evidence type="ECO:0000256" key="1">
    <source>
        <dbReference type="ARBA" id="ARBA00023157"/>
    </source>
</evidence>
<dbReference type="SUPFAM" id="SSF49742">
    <property type="entry name" value="PHM/PNGase F"/>
    <property type="match status" value="2"/>
</dbReference>
<dbReference type="InterPro" id="IPR014784">
    <property type="entry name" value="Cu2_ascorb_mOase-like_C"/>
</dbReference>
<keyword evidence="1" id="KW-1015">Disulfide bond</keyword>
<evidence type="ECO:0008006" key="3">
    <source>
        <dbReference type="Google" id="ProtNLM"/>
    </source>
</evidence>
<protein>
    <recommendedName>
        <fullName evidence="3">Copper type II ascorbate-dependent monooxygenase C-terminal domain-containing protein</fullName>
    </recommendedName>
</protein>
<dbReference type="AlphaFoldDB" id="A0A382QEE1"/>
<proteinExistence type="predicted"/>
<gene>
    <name evidence="2" type="ORF">METZ01_LOCUS336174</name>
</gene>
<evidence type="ECO:0000313" key="2">
    <source>
        <dbReference type="EMBL" id="SVC83320.1"/>
    </source>
</evidence>
<dbReference type="InterPro" id="IPR008977">
    <property type="entry name" value="PHM/PNGase_F_dom_sf"/>
</dbReference>
<dbReference type="EMBL" id="UINC01113599">
    <property type="protein sequence ID" value="SVC83320.1"/>
    <property type="molecule type" value="Genomic_DNA"/>
</dbReference>
<dbReference type="Gene3D" id="2.60.120.230">
    <property type="match status" value="1"/>
</dbReference>
<reference evidence="2" key="1">
    <citation type="submission" date="2018-05" db="EMBL/GenBank/DDBJ databases">
        <authorList>
            <person name="Lanie J.A."/>
            <person name="Ng W.-L."/>
            <person name="Kazmierczak K.M."/>
            <person name="Andrzejewski T.M."/>
            <person name="Davidsen T.M."/>
            <person name="Wayne K.J."/>
            <person name="Tettelin H."/>
            <person name="Glass J.I."/>
            <person name="Rusch D."/>
            <person name="Podicherti R."/>
            <person name="Tsui H.-C.T."/>
            <person name="Winkler M.E."/>
        </authorList>
    </citation>
    <scope>NUCLEOTIDE SEQUENCE</scope>
</reference>